<name>A0A380WLR4_AMIAI</name>
<dbReference type="GO" id="GO:0008270">
    <property type="term" value="F:zinc ion binding"/>
    <property type="evidence" value="ECO:0007669"/>
    <property type="project" value="UniProtKB-UniRule"/>
</dbReference>
<dbReference type="Pfam" id="PF17760">
    <property type="entry name" value="UvrA_inter"/>
    <property type="match status" value="1"/>
</dbReference>
<dbReference type="FunFam" id="1.20.1580.10:FF:000002">
    <property type="entry name" value="UvrABC system protein A"/>
    <property type="match status" value="1"/>
</dbReference>
<keyword evidence="10 18" id="KW-0067">ATP-binding</keyword>
<keyword evidence="14 18" id="KW-0742">SOS response</keyword>
<evidence type="ECO:0000256" key="15">
    <source>
        <dbReference type="ARBA" id="ARBA00038000"/>
    </source>
</evidence>
<dbReference type="GO" id="GO:0009432">
    <property type="term" value="P:SOS response"/>
    <property type="evidence" value="ECO:0007669"/>
    <property type="project" value="UniProtKB-UniRule"/>
</dbReference>
<gene>
    <name evidence="18 20" type="primary">uvrA</name>
    <name evidence="20" type="ORF">NCTC10684_03062</name>
</gene>
<evidence type="ECO:0000256" key="10">
    <source>
        <dbReference type="ARBA" id="ARBA00022840"/>
    </source>
</evidence>
<dbReference type="EMBL" id="UFSM01000001">
    <property type="protein sequence ID" value="SUU89820.1"/>
    <property type="molecule type" value="Genomic_DNA"/>
</dbReference>
<organism evidence="20 21">
    <name type="scientific">Aminobacter aminovorans</name>
    <name type="common">Chelatobacter heintzii</name>
    <dbReference type="NCBI Taxonomy" id="83263"/>
    <lineage>
        <taxon>Bacteria</taxon>
        <taxon>Pseudomonadati</taxon>
        <taxon>Pseudomonadota</taxon>
        <taxon>Alphaproteobacteria</taxon>
        <taxon>Hyphomicrobiales</taxon>
        <taxon>Phyllobacteriaceae</taxon>
        <taxon>Aminobacter</taxon>
    </lineage>
</organism>
<keyword evidence="8 18" id="KW-0863">Zinc-finger</keyword>
<dbReference type="GO" id="GO:0016887">
    <property type="term" value="F:ATP hydrolysis activity"/>
    <property type="evidence" value="ECO:0007669"/>
    <property type="project" value="InterPro"/>
</dbReference>
<dbReference type="InterPro" id="IPR027417">
    <property type="entry name" value="P-loop_NTPase"/>
</dbReference>
<evidence type="ECO:0000256" key="2">
    <source>
        <dbReference type="ARBA" id="ARBA00022490"/>
    </source>
</evidence>
<dbReference type="Proteomes" id="UP000254701">
    <property type="component" value="Unassembled WGS sequence"/>
</dbReference>
<dbReference type="SUPFAM" id="SSF52540">
    <property type="entry name" value="P-loop containing nucleoside triphosphate hydrolases"/>
    <property type="match status" value="2"/>
</dbReference>
<evidence type="ECO:0000313" key="20">
    <source>
        <dbReference type="EMBL" id="SUU89820.1"/>
    </source>
</evidence>
<keyword evidence="2 18" id="KW-0963">Cytoplasm</keyword>
<keyword evidence="3 18" id="KW-0479">Metal-binding</keyword>
<feature type="binding site" evidence="18">
    <location>
        <begin position="34"/>
        <end position="41"/>
    </location>
    <ligand>
        <name>ATP</name>
        <dbReference type="ChEBI" id="CHEBI:30616"/>
    </ligand>
</feature>
<evidence type="ECO:0000256" key="17">
    <source>
        <dbReference type="ARBA" id="ARBA00042156"/>
    </source>
</evidence>
<keyword evidence="5 18" id="KW-0547">Nucleotide-binding</keyword>
<dbReference type="GO" id="GO:0005737">
    <property type="term" value="C:cytoplasm"/>
    <property type="evidence" value="ECO:0007669"/>
    <property type="project" value="UniProtKB-SubCell"/>
</dbReference>
<evidence type="ECO:0000256" key="5">
    <source>
        <dbReference type="ARBA" id="ARBA00022741"/>
    </source>
</evidence>
<dbReference type="CDD" id="cd03270">
    <property type="entry name" value="ABC_UvrA_I"/>
    <property type="match status" value="1"/>
</dbReference>
<keyword evidence="6 18" id="KW-0227">DNA damage</keyword>
<feature type="binding site" evidence="18">
    <location>
        <begin position="662"/>
        <end position="669"/>
    </location>
    <ligand>
        <name>ATP</name>
        <dbReference type="ChEBI" id="CHEBI:30616"/>
    </ligand>
</feature>
<comment type="subunit">
    <text evidence="18">Forms a heterotetramer with UvrB during the search for lesions.</text>
</comment>
<keyword evidence="13 18" id="KW-0234">DNA repair</keyword>
<evidence type="ECO:0000256" key="3">
    <source>
        <dbReference type="ARBA" id="ARBA00022723"/>
    </source>
</evidence>
<dbReference type="PANTHER" id="PTHR43152">
    <property type="entry name" value="UVRABC SYSTEM PROTEIN A"/>
    <property type="match status" value="1"/>
</dbReference>
<evidence type="ECO:0000256" key="14">
    <source>
        <dbReference type="ARBA" id="ARBA00023236"/>
    </source>
</evidence>
<evidence type="ECO:0000256" key="6">
    <source>
        <dbReference type="ARBA" id="ARBA00022763"/>
    </source>
</evidence>
<comment type="function">
    <text evidence="18">The UvrABC repair system catalyzes the recognition and processing of DNA lesions. UvrA is an ATPase and a DNA-binding protein. A damage recognition complex composed of 2 UvrA and 2 UvrB subunits scans DNA for abnormalities. When the presence of a lesion has been verified by UvrB, the UvrA molecules dissociate.</text>
</comment>
<dbReference type="CDD" id="cd03271">
    <property type="entry name" value="ABC_UvrA_II"/>
    <property type="match status" value="1"/>
</dbReference>
<dbReference type="Gene3D" id="3.40.50.300">
    <property type="entry name" value="P-loop containing nucleotide triphosphate hydrolases"/>
    <property type="match status" value="3"/>
</dbReference>
<sequence length="973" mass="107284">MADHKYISIRGAREHNLKNVDLDLPRDKLIVMTGLSGSGKSSLAFDTIYAEGQRRYVESLSAYARQFLEMMQKPDVDQIDGLSPAISIEQKTTSKNPRSTVGTVTEIYDYMRLLFARVGVPYSPATGLPIESQTVSQMVDRVLAVDEGTRLFILAPIVRGRKGEYKKELAELQKKGFQRVKIDGAFYEIAEAPVLDKKYKHDIDVVVDRIVVRPDLATRLADSIETALKLAEGLAVAEFADKPLDASQTGADAINKSANETHERILFSEKFACPVSGFTIPEIEPRLFSFNNPFGACPACDGLGNQRAIDPALVVPEEHVSLREGAVAPWAKSTSPYYTQTLEALGKVYGFKIGDRWRDLSTEAQEAILRGTGAKEITFNYDDGLRSYKTTKTFEGVIPNLERRWKETESAWMREEIERFMSATPCPACSGYRLKPEALAVKVGGKHIGEVTEQSIRKANAWFEELPALLNDKQNEIAVRVLKEIRERLRFLNDVGLEYLTLSRNSGTLSGGESQRIRLASQIGSGLTGVLYVLDEPSIGLHQRDNARLLDTLRHLRDIGNTVIVVEHDEDAVLTADYVVDMGPAAGIHGGQIIAEGTPQQVMANPNSITGKYLSGELEIAVPAQRRELKKNKRIKVVGARGNNLKDVTAEIPLGTFTAVTGVSGGGKSTFLIETLFKAASRRIMGSREHPAEHDRIEGLEFLDKVIDIDQSPIGRTPRSNPATYTGAFTPIRDWFAGLPEAKARGYQPGRFSFNVKGGRCEACQGDGVIKIEMHFLPDVYVTCDVCHGKRYNRETLDVLFKGKSIADVLDMTVEEGVEFFAAVPVVRDKLMTLNQVGLGYIHIGQQANTLSGGEAQRIKLAKELSRKATGKTLYILDEPTTGLHFHDVAKLLEVLHELVDQGNTVIVIEHNLEVIKTADWVLDLGPEGGDGGGELVASGRPEDIVAAPRSYTGQFLKELLERRPRGKREAAE</sequence>
<dbReference type="GO" id="GO:0009381">
    <property type="term" value="F:excinuclease ABC activity"/>
    <property type="evidence" value="ECO:0007669"/>
    <property type="project" value="UniProtKB-UniRule"/>
</dbReference>
<dbReference type="PROSITE" id="PS50893">
    <property type="entry name" value="ABC_TRANSPORTER_2"/>
    <property type="match status" value="1"/>
</dbReference>
<evidence type="ECO:0000256" key="9">
    <source>
        <dbReference type="ARBA" id="ARBA00022833"/>
    </source>
</evidence>
<evidence type="ECO:0000256" key="16">
    <source>
        <dbReference type="ARBA" id="ARBA00039316"/>
    </source>
</evidence>
<evidence type="ECO:0000256" key="4">
    <source>
        <dbReference type="ARBA" id="ARBA00022737"/>
    </source>
</evidence>
<comment type="subcellular location">
    <subcellularLocation>
        <location evidence="1 18">Cytoplasm</location>
    </subcellularLocation>
</comment>
<proteinExistence type="inferred from homology"/>
<evidence type="ECO:0000256" key="7">
    <source>
        <dbReference type="ARBA" id="ARBA00022769"/>
    </source>
</evidence>
<dbReference type="InterPro" id="IPR041102">
    <property type="entry name" value="UvrA_inter"/>
</dbReference>
<dbReference type="Gene3D" id="1.10.8.280">
    <property type="entry name" value="ABC transporter ATPase domain-like"/>
    <property type="match status" value="1"/>
</dbReference>
<accession>A0A380WLR4</accession>
<dbReference type="GO" id="GO:0005524">
    <property type="term" value="F:ATP binding"/>
    <property type="evidence" value="ECO:0007669"/>
    <property type="project" value="UniProtKB-UniRule"/>
</dbReference>
<dbReference type="InterPro" id="IPR041552">
    <property type="entry name" value="UvrA_DNA-bd"/>
</dbReference>
<evidence type="ECO:0000256" key="12">
    <source>
        <dbReference type="ARBA" id="ARBA00023125"/>
    </source>
</evidence>
<evidence type="ECO:0000313" key="21">
    <source>
        <dbReference type="Proteomes" id="UP000254701"/>
    </source>
</evidence>
<evidence type="ECO:0000256" key="11">
    <source>
        <dbReference type="ARBA" id="ARBA00022881"/>
    </source>
</evidence>
<dbReference type="Gene3D" id="3.30.190.20">
    <property type="match status" value="1"/>
</dbReference>
<evidence type="ECO:0000256" key="1">
    <source>
        <dbReference type="ARBA" id="ARBA00004496"/>
    </source>
</evidence>
<keyword evidence="9 18" id="KW-0862">Zinc</keyword>
<evidence type="ECO:0000259" key="19">
    <source>
        <dbReference type="PROSITE" id="PS50893"/>
    </source>
</evidence>
<dbReference type="InterPro" id="IPR004602">
    <property type="entry name" value="UvrA"/>
</dbReference>
<dbReference type="Gene3D" id="1.20.1580.10">
    <property type="entry name" value="ABC transporter ATPase like domain"/>
    <property type="match status" value="3"/>
</dbReference>
<dbReference type="GO" id="GO:0009380">
    <property type="term" value="C:excinuclease repair complex"/>
    <property type="evidence" value="ECO:0007669"/>
    <property type="project" value="InterPro"/>
</dbReference>
<dbReference type="HAMAP" id="MF_00205">
    <property type="entry name" value="UvrA"/>
    <property type="match status" value="1"/>
</dbReference>
<dbReference type="InterPro" id="IPR017871">
    <property type="entry name" value="ABC_transporter-like_CS"/>
</dbReference>
<dbReference type="GO" id="GO:0003677">
    <property type="term" value="F:DNA binding"/>
    <property type="evidence" value="ECO:0007669"/>
    <property type="project" value="UniProtKB-UniRule"/>
</dbReference>
<protein>
    <recommendedName>
        <fullName evidence="16 18">UvrABC system protein A</fullName>
        <shortName evidence="18">UvrA protein</shortName>
    </recommendedName>
    <alternativeName>
        <fullName evidence="17 18">Excinuclease ABC subunit A</fullName>
    </alternativeName>
</protein>
<comment type="caution">
    <text evidence="18">Lacks conserved residue(s) required for the propagation of feature annotation.</text>
</comment>
<dbReference type="PROSITE" id="PS00211">
    <property type="entry name" value="ABC_TRANSPORTER_1"/>
    <property type="match status" value="2"/>
</dbReference>
<keyword evidence="7 18" id="KW-0228">DNA excision</keyword>
<dbReference type="RefSeq" id="WP_115731915.1">
    <property type="nucleotide sequence ID" value="NZ_BAAAVY010000002.1"/>
</dbReference>
<feature type="zinc finger region" description="C4-type" evidence="18">
    <location>
        <begin position="761"/>
        <end position="787"/>
    </location>
</feature>
<comment type="similarity">
    <text evidence="15 18">Belongs to the ABC transporter superfamily. UvrA family.</text>
</comment>
<dbReference type="InterPro" id="IPR003439">
    <property type="entry name" value="ABC_transporter-like_ATP-bd"/>
</dbReference>
<feature type="domain" description="ABC transporter" evidence="19">
    <location>
        <begin position="629"/>
        <end position="958"/>
    </location>
</feature>
<dbReference type="NCBIfam" id="NF001503">
    <property type="entry name" value="PRK00349.1"/>
    <property type="match status" value="1"/>
</dbReference>
<dbReference type="Pfam" id="PF17755">
    <property type="entry name" value="UvrA_DNA-bind"/>
    <property type="match status" value="1"/>
</dbReference>
<evidence type="ECO:0000256" key="8">
    <source>
        <dbReference type="ARBA" id="ARBA00022771"/>
    </source>
</evidence>
<keyword evidence="12 18" id="KW-0238">DNA-binding</keyword>
<dbReference type="PANTHER" id="PTHR43152:SF3">
    <property type="entry name" value="UVRABC SYSTEM PROTEIN A"/>
    <property type="match status" value="1"/>
</dbReference>
<keyword evidence="11 18" id="KW-0267">Excision nuclease</keyword>
<dbReference type="OrthoDB" id="9809851at2"/>
<evidence type="ECO:0000256" key="18">
    <source>
        <dbReference type="HAMAP-Rule" id="MF_00205"/>
    </source>
</evidence>
<keyword evidence="4 18" id="KW-0677">Repeat</keyword>
<dbReference type="GO" id="GO:0006289">
    <property type="term" value="P:nucleotide-excision repair"/>
    <property type="evidence" value="ECO:0007669"/>
    <property type="project" value="UniProtKB-UniRule"/>
</dbReference>
<evidence type="ECO:0000256" key="13">
    <source>
        <dbReference type="ARBA" id="ARBA00023204"/>
    </source>
</evidence>
<dbReference type="NCBIfam" id="TIGR00630">
    <property type="entry name" value="uvra"/>
    <property type="match status" value="1"/>
</dbReference>
<reference evidence="20 21" key="1">
    <citation type="submission" date="2018-06" db="EMBL/GenBank/DDBJ databases">
        <authorList>
            <consortium name="Pathogen Informatics"/>
            <person name="Doyle S."/>
        </authorList>
    </citation>
    <scope>NUCLEOTIDE SEQUENCE [LARGE SCALE GENOMIC DNA]</scope>
    <source>
        <strain evidence="20 21">NCTC10684</strain>
    </source>
</reference>
<dbReference type="Pfam" id="PF00005">
    <property type="entry name" value="ABC_tran"/>
    <property type="match status" value="1"/>
</dbReference>
<dbReference type="AlphaFoldDB" id="A0A380WLR4"/>